<sequence>MSPDKNPERTRARSARRTALRLLRPHRTGTAVLCAAVLALAGAVLGALLLGRALAPDHPAVRTADGLAAGPADQGTAALALAVAAACALAAGTALVLSALLRGGRGPLALRTGDPSLVLGITRGGAARLLAERAREVDGVSGARVRLGRRRVRVLVSTRLRGASGTLRTGVEESVRRRCEELGVLSRLKVRARVREVGPA</sequence>
<reference evidence="3 4" key="1">
    <citation type="submission" date="2016-11" db="EMBL/GenBank/DDBJ databases">
        <authorList>
            <person name="Jaros S."/>
            <person name="Januszkiewicz K."/>
            <person name="Wedrychowicz H."/>
        </authorList>
    </citation>
    <scope>NUCLEOTIDE SEQUENCE [LARGE SCALE GENOMIC DNA]</scope>
    <source>
        <strain evidence="3 4">CGMCC 4.5723</strain>
    </source>
</reference>
<dbReference type="InterPro" id="IPR046253">
    <property type="entry name" value="DUF6286"/>
</dbReference>
<keyword evidence="4" id="KW-1185">Reference proteome</keyword>
<keyword evidence="1" id="KW-1133">Transmembrane helix</keyword>
<dbReference type="Pfam" id="PF19803">
    <property type="entry name" value="DUF6286"/>
    <property type="match status" value="1"/>
</dbReference>
<gene>
    <name evidence="3" type="ORF">SAMN05421803_11517</name>
</gene>
<accession>A0A1M6QDT6</accession>
<organism evidence="3 4">
    <name type="scientific">Nocardiopsis flavescens</name>
    <dbReference type="NCBI Taxonomy" id="758803"/>
    <lineage>
        <taxon>Bacteria</taxon>
        <taxon>Bacillati</taxon>
        <taxon>Actinomycetota</taxon>
        <taxon>Actinomycetes</taxon>
        <taxon>Streptosporangiales</taxon>
        <taxon>Nocardiopsidaceae</taxon>
        <taxon>Nocardiopsis</taxon>
    </lineage>
</organism>
<feature type="domain" description="DUF6286" evidence="2">
    <location>
        <begin position="91"/>
        <end position="195"/>
    </location>
</feature>
<feature type="transmembrane region" description="Helical" evidence="1">
    <location>
        <begin position="77"/>
        <end position="101"/>
    </location>
</feature>
<evidence type="ECO:0000313" key="3">
    <source>
        <dbReference type="EMBL" id="SHK18335.1"/>
    </source>
</evidence>
<proteinExistence type="predicted"/>
<dbReference type="STRING" id="758803.SAMN05421803_11517"/>
<evidence type="ECO:0000256" key="1">
    <source>
        <dbReference type="SAM" id="Phobius"/>
    </source>
</evidence>
<dbReference type="EMBL" id="FQZK01000015">
    <property type="protein sequence ID" value="SHK18335.1"/>
    <property type="molecule type" value="Genomic_DNA"/>
</dbReference>
<keyword evidence="1" id="KW-0472">Membrane</keyword>
<name>A0A1M6QDT6_9ACTN</name>
<evidence type="ECO:0000259" key="2">
    <source>
        <dbReference type="Pfam" id="PF19803"/>
    </source>
</evidence>
<evidence type="ECO:0000313" key="4">
    <source>
        <dbReference type="Proteomes" id="UP000184452"/>
    </source>
</evidence>
<dbReference type="Proteomes" id="UP000184452">
    <property type="component" value="Unassembled WGS sequence"/>
</dbReference>
<protein>
    <recommendedName>
        <fullName evidence="2">DUF6286 domain-containing protein</fullName>
    </recommendedName>
</protein>
<dbReference type="AlphaFoldDB" id="A0A1M6QDT6"/>
<dbReference type="RefSeq" id="WP_084737608.1">
    <property type="nucleotide sequence ID" value="NZ_FQZK01000015.1"/>
</dbReference>
<keyword evidence="1" id="KW-0812">Transmembrane</keyword>